<feature type="compositionally biased region" description="Polar residues" evidence="1">
    <location>
        <begin position="1261"/>
        <end position="1286"/>
    </location>
</feature>
<feature type="region of interest" description="Disordered" evidence="1">
    <location>
        <begin position="343"/>
        <end position="373"/>
    </location>
</feature>
<name>A0A8H3HFT8_9AGAM</name>
<evidence type="ECO:0000313" key="3">
    <source>
        <dbReference type="Proteomes" id="UP000663853"/>
    </source>
</evidence>
<evidence type="ECO:0008006" key="4">
    <source>
        <dbReference type="Google" id="ProtNLM"/>
    </source>
</evidence>
<feature type="region of interest" description="Disordered" evidence="1">
    <location>
        <begin position="1"/>
        <end position="43"/>
    </location>
</feature>
<feature type="compositionally biased region" description="Low complexity" evidence="1">
    <location>
        <begin position="80"/>
        <end position="90"/>
    </location>
</feature>
<feature type="compositionally biased region" description="Polar residues" evidence="1">
    <location>
        <begin position="16"/>
        <end position="25"/>
    </location>
</feature>
<accession>A0A8H3HFT8</accession>
<evidence type="ECO:0000256" key="1">
    <source>
        <dbReference type="SAM" id="MobiDB-lite"/>
    </source>
</evidence>
<gene>
    <name evidence="2" type="ORF">RDB_LOCUS124236</name>
</gene>
<comment type="caution">
    <text evidence="2">The sequence shown here is derived from an EMBL/GenBank/DDBJ whole genome shotgun (WGS) entry which is preliminary data.</text>
</comment>
<feature type="compositionally biased region" description="Basic and acidic residues" evidence="1">
    <location>
        <begin position="1319"/>
        <end position="1335"/>
    </location>
</feature>
<dbReference type="Proteomes" id="UP000663853">
    <property type="component" value="Unassembled WGS sequence"/>
</dbReference>
<feature type="compositionally biased region" description="Basic and acidic residues" evidence="1">
    <location>
        <begin position="1046"/>
        <end position="1068"/>
    </location>
</feature>
<reference evidence="2" key="1">
    <citation type="submission" date="2021-01" db="EMBL/GenBank/DDBJ databases">
        <authorList>
            <person name="Kaushik A."/>
        </authorList>
    </citation>
    <scope>NUCLEOTIDE SEQUENCE</scope>
    <source>
        <strain evidence="2">AG6-10EEA</strain>
    </source>
</reference>
<feature type="compositionally biased region" description="Low complexity" evidence="1">
    <location>
        <begin position="105"/>
        <end position="119"/>
    </location>
</feature>
<feature type="compositionally biased region" description="Polar residues" evidence="1">
    <location>
        <begin position="1201"/>
        <end position="1215"/>
    </location>
</feature>
<feature type="compositionally biased region" description="Polar residues" evidence="1">
    <location>
        <begin position="359"/>
        <end position="373"/>
    </location>
</feature>
<feature type="region of interest" description="Disordered" evidence="1">
    <location>
        <begin position="1314"/>
        <end position="1335"/>
    </location>
</feature>
<proteinExistence type="predicted"/>
<feature type="region of interest" description="Disordered" evidence="1">
    <location>
        <begin position="1015"/>
        <end position="1301"/>
    </location>
</feature>
<feature type="compositionally biased region" description="Basic and acidic residues" evidence="1">
    <location>
        <begin position="67"/>
        <end position="76"/>
    </location>
</feature>
<feature type="compositionally biased region" description="Basic and acidic residues" evidence="1">
    <location>
        <begin position="1021"/>
        <end position="1037"/>
    </location>
</feature>
<evidence type="ECO:0000313" key="2">
    <source>
        <dbReference type="EMBL" id="CAE6508895.1"/>
    </source>
</evidence>
<protein>
    <recommendedName>
        <fullName evidence="4">PH domain-containing protein</fullName>
    </recommendedName>
</protein>
<feature type="compositionally biased region" description="Polar residues" evidence="1">
    <location>
        <begin position="1155"/>
        <end position="1171"/>
    </location>
</feature>
<feature type="region of interest" description="Disordered" evidence="1">
    <location>
        <begin position="66"/>
        <end position="126"/>
    </location>
</feature>
<dbReference type="EMBL" id="CAJMXA010003640">
    <property type="protein sequence ID" value="CAE6508895.1"/>
    <property type="molecule type" value="Genomic_DNA"/>
</dbReference>
<feature type="compositionally biased region" description="Polar residues" evidence="1">
    <location>
        <begin position="1098"/>
        <end position="1147"/>
    </location>
</feature>
<organism evidence="2 3">
    <name type="scientific">Rhizoctonia solani</name>
    <dbReference type="NCBI Taxonomy" id="456999"/>
    <lineage>
        <taxon>Eukaryota</taxon>
        <taxon>Fungi</taxon>
        <taxon>Dikarya</taxon>
        <taxon>Basidiomycota</taxon>
        <taxon>Agaricomycotina</taxon>
        <taxon>Agaricomycetes</taxon>
        <taxon>Cantharellales</taxon>
        <taxon>Ceratobasidiaceae</taxon>
        <taxon>Rhizoctonia</taxon>
    </lineage>
</organism>
<feature type="region of interest" description="Disordered" evidence="1">
    <location>
        <begin position="902"/>
        <end position="922"/>
    </location>
</feature>
<feature type="compositionally biased region" description="Basic and acidic residues" evidence="1">
    <location>
        <begin position="1217"/>
        <end position="1234"/>
    </location>
</feature>
<feature type="compositionally biased region" description="Basic and acidic residues" evidence="1">
    <location>
        <begin position="1288"/>
        <end position="1301"/>
    </location>
</feature>
<sequence length="1335" mass="144176">MSRRDLSLPPVPPISASPTRNQGGTTDPPRAPHSHCLPEGPSYFSSFARKGGKLRDSFTNLVQLLGDKAKSKDNTKKRSSVSPSVSPSRTLNALPKGFKLKLSKRASAGSSPSGSPGKAKGPERSSKILPDMNELLKSEPMVSTLLLYQSPARQTHPSILDQKMPLWMPYSVSLYPTTIILQVPNPGLSSSSKFQIPLSELYDAHSIAAKDLPPGSIPPPGATSLPSGFGSDIYVFEAQCYGGRIERFAAPTMAVRTTWVRHLLDVLADQSSESKNWGKPVKVEESTISTLSATPIRSPIGIAAESLTNPGSLAGDTTTTTEPIEPAFDPKLSIEERPPSALMRLSTPTKPLGRVLDSRSGNLPPSNKAEITQPQPTLRPMEMSVQDPSLQLILDRLSALVSAFRESDVAHSTKASGLGQLIASTQDHIIQAVEGSTGVSTAEHIELVGHIEGLRGIVESLVVGPSFGTEERVDLSSVKETVERIDRVISTKLDDLVGDREEDREKMKTIIAGQTDGLKQTIQDLALKLDWASTQNDVLVKLDTLTETVAGVSSTRDLDLITEFVQRIKSHISSLPAPSLDPLITDTSTIMEKLDSISSSMVNSAVPIDLSAIQATLEHIRELSEARQTLDAAPASTAPGLDMSDVVMKLDGITAMCQSIIETRAKAPDLAINSGDPQEEAQQTLLTALKEDAEQRSAQAQQTAELVRYSNELNSWLEKFVTNASKQMDSVGAGLSALRRDLGLDPPPTNGREDAGTLPQGVIQELRIMFEEQIKSAGDIAASLNALLVAFNDEKSRNIQTRENLATEPVLKMIEVQRQEQERLLKQLASDLSSDIRGERIRFVEAMSQATSMNVQLHVEEFKKQLTHEVLALTDEVGRLREERKTIQHQIAQLFMVKSEHEAECRPSDAPQPPPRPLSSTRPNAYAYPRLLCALVSQSRSMVHAHSNRHEGTRSLDLVPTPDIMTKRPNRGQFAKLLAHGVMYAPHVAFAMAAFLIQTVLGEHPAAFTMSYNDSNAYGTDGRRNEFDSTRRNEFGDNTRQGELNDNTRGDFNDNTKAGHDSTARSDDYTSGNVGAVGSGPAGFTDSIRTGGRAGDTYDNNTGNYGSSTTGDNYGSSKPDNYGTTNTHGLSNTGDNYGSTDRTGNNDLDTRTGEYGSSNTDNYGLSNTSGGYSKDTYGSTAGTTGTGYGTSTTDKRETSKGDNITYGSSNTGDNYDSTDRTRGNDLNTRADEHGSSNTSSGYSKDAYGSTTGTTGTGTYGNPNTENFGNTDRNTYGRGTNATGTDDFNTDRGNDHKPTLGEKVKGTMETIHGKVTKNPELIERGQERKAGNLDHH</sequence>